<evidence type="ECO:0000259" key="1">
    <source>
        <dbReference type="Pfam" id="PF13976"/>
    </source>
</evidence>
<dbReference type="EMBL" id="BAABME010021263">
    <property type="protein sequence ID" value="GAA0162855.1"/>
    <property type="molecule type" value="Genomic_DNA"/>
</dbReference>
<keyword evidence="4" id="KW-1185">Reference proteome</keyword>
<dbReference type="InterPro" id="IPR025724">
    <property type="entry name" value="GAG-pre-integrase_dom"/>
</dbReference>
<sequence length="148" mass="16726">MVNLPNGSKVASMKCGTVRLSSSLILQTAYYVPQFWCNLLSITHLCDDTDCVLSFVKSGCIIQDRCSRMLIRLGGRCGRLYYFRGGLGEQANRVVESQDPVVWHRRLGHRSASIVNSLPFVFCSTNSLDQPCDIYYQAKQTRDSFFVK</sequence>
<evidence type="ECO:0000313" key="3">
    <source>
        <dbReference type="EMBL" id="GAA0163996.1"/>
    </source>
</evidence>
<accession>A0AAV3QL54</accession>
<dbReference type="Pfam" id="PF13976">
    <property type="entry name" value="gag_pre-integrs"/>
    <property type="match status" value="1"/>
</dbReference>
<evidence type="ECO:0000313" key="2">
    <source>
        <dbReference type="EMBL" id="GAA0162855.1"/>
    </source>
</evidence>
<gene>
    <name evidence="2" type="ORF">LIER_39488</name>
    <name evidence="3" type="ORF">LIER_39699</name>
</gene>
<dbReference type="Proteomes" id="UP001454036">
    <property type="component" value="Unassembled WGS sequence"/>
</dbReference>
<organism evidence="3 4">
    <name type="scientific">Lithospermum erythrorhizon</name>
    <name type="common">Purple gromwell</name>
    <name type="synonym">Lithospermum officinale var. erythrorhizon</name>
    <dbReference type="NCBI Taxonomy" id="34254"/>
    <lineage>
        <taxon>Eukaryota</taxon>
        <taxon>Viridiplantae</taxon>
        <taxon>Streptophyta</taxon>
        <taxon>Embryophyta</taxon>
        <taxon>Tracheophyta</taxon>
        <taxon>Spermatophyta</taxon>
        <taxon>Magnoliopsida</taxon>
        <taxon>eudicotyledons</taxon>
        <taxon>Gunneridae</taxon>
        <taxon>Pentapetalae</taxon>
        <taxon>asterids</taxon>
        <taxon>lamiids</taxon>
        <taxon>Boraginales</taxon>
        <taxon>Boraginaceae</taxon>
        <taxon>Boraginoideae</taxon>
        <taxon>Lithospermeae</taxon>
        <taxon>Lithospermum</taxon>
    </lineage>
</organism>
<evidence type="ECO:0000313" key="4">
    <source>
        <dbReference type="Proteomes" id="UP001454036"/>
    </source>
</evidence>
<reference evidence="3 4" key="1">
    <citation type="submission" date="2024-01" db="EMBL/GenBank/DDBJ databases">
        <title>The complete chloroplast genome sequence of Lithospermum erythrorhizon: insights into the phylogenetic relationship among Boraginaceae species and the maternal lineages of purple gromwells.</title>
        <authorList>
            <person name="Okada T."/>
            <person name="Watanabe K."/>
        </authorList>
    </citation>
    <scope>NUCLEOTIDE SEQUENCE [LARGE SCALE GENOMIC DNA]</scope>
</reference>
<dbReference type="EMBL" id="BAABME010021704">
    <property type="protein sequence ID" value="GAA0163996.1"/>
    <property type="molecule type" value="Genomic_DNA"/>
</dbReference>
<proteinExistence type="predicted"/>
<dbReference type="AlphaFoldDB" id="A0AAV3QL54"/>
<feature type="domain" description="GAG-pre-integrase" evidence="1">
    <location>
        <begin position="94"/>
        <end position="140"/>
    </location>
</feature>
<protein>
    <recommendedName>
        <fullName evidence="1">GAG-pre-integrase domain-containing protein</fullName>
    </recommendedName>
</protein>
<name>A0AAV3QL54_LITER</name>
<comment type="caution">
    <text evidence="3">The sequence shown here is derived from an EMBL/GenBank/DDBJ whole genome shotgun (WGS) entry which is preliminary data.</text>
</comment>